<dbReference type="PANTHER" id="PTHR10517">
    <property type="entry name" value="FOLATE RECEPTOR"/>
    <property type="match status" value="1"/>
</dbReference>
<dbReference type="InterPro" id="IPR004269">
    <property type="entry name" value="Folate_rcpt"/>
</dbReference>
<feature type="compositionally biased region" description="Low complexity" evidence="4">
    <location>
        <begin position="13"/>
        <end position="33"/>
    </location>
</feature>
<dbReference type="GO" id="GO:0007342">
    <property type="term" value="P:fusion of sperm to egg plasma membrane involved in single fertilization"/>
    <property type="evidence" value="ECO:0007669"/>
    <property type="project" value="TreeGrafter"/>
</dbReference>
<accession>A0A8C0JVI2</accession>
<dbReference type="GO" id="GO:0035036">
    <property type="term" value="P:sperm-egg recognition"/>
    <property type="evidence" value="ECO:0007669"/>
    <property type="project" value="TreeGrafter"/>
</dbReference>
<reference evidence="6" key="1">
    <citation type="submission" date="2025-08" db="UniProtKB">
        <authorList>
            <consortium name="Ensembl"/>
        </authorList>
    </citation>
    <scope>IDENTIFICATION</scope>
</reference>
<evidence type="ECO:0000256" key="4">
    <source>
        <dbReference type="SAM" id="MobiDB-lite"/>
    </source>
</evidence>
<feature type="compositionally biased region" description="Low complexity" evidence="4">
    <location>
        <begin position="47"/>
        <end position="69"/>
    </location>
</feature>
<keyword evidence="7" id="KW-1185">Reference proteome</keyword>
<feature type="region of interest" description="Disordered" evidence="4">
    <location>
        <begin position="1"/>
        <end position="87"/>
    </location>
</feature>
<dbReference type="PANTHER" id="PTHR10517:SF8">
    <property type="entry name" value="FOLATE RECEPTOR BETA"/>
    <property type="match status" value="1"/>
</dbReference>
<gene>
    <name evidence="6" type="primary">FOLR2</name>
</gene>
<evidence type="ECO:0000313" key="6">
    <source>
        <dbReference type="Ensembl" id="ENSCAFP00020005641.1"/>
    </source>
</evidence>
<dbReference type="Proteomes" id="UP000694391">
    <property type="component" value="Unplaced"/>
</dbReference>
<evidence type="ECO:0000256" key="2">
    <source>
        <dbReference type="ARBA" id="ARBA00022729"/>
    </source>
</evidence>
<evidence type="ECO:0000313" key="7">
    <source>
        <dbReference type="Proteomes" id="UP000694391"/>
    </source>
</evidence>
<evidence type="ECO:0000256" key="1">
    <source>
        <dbReference type="ARBA" id="ARBA00007932"/>
    </source>
</evidence>
<dbReference type="GO" id="GO:0009897">
    <property type="term" value="C:external side of plasma membrane"/>
    <property type="evidence" value="ECO:0007669"/>
    <property type="project" value="TreeGrafter"/>
</dbReference>
<keyword evidence="2" id="KW-0732">Signal</keyword>
<dbReference type="GO" id="GO:0038023">
    <property type="term" value="F:signaling receptor activity"/>
    <property type="evidence" value="ECO:0007669"/>
    <property type="project" value="TreeGrafter"/>
</dbReference>
<dbReference type="Ensembl" id="ENSCAFT00020006517.1">
    <property type="protein sequence ID" value="ENSCAFP00020005641.1"/>
    <property type="gene ID" value="ENSCAFG00020004597.1"/>
</dbReference>
<evidence type="ECO:0000259" key="5">
    <source>
        <dbReference type="Pfam" id="PF03024"/>
    </source>
</evidence>
<dbReference type="Pfam" id="PF03024">
    <property type="entry name" value="Folate_rec"/>
    <property type="match status" value="1"/>
</dbReference>
<protein>
    <submittedName>
        <fullName evidence="6">Folate receptor beta</fullName>
    </submittedName>
</protein>
<dbReference type="GO" id="GO:0007155">
    <property type="term" value="P:cell adhesion"/>
    <property type="evidence" value="ECO:0007669"/>
    <property type="project" value="TreeGrafter"/>
</dbReference>
<keyword evidence="3" id="KW-1015">Disulfide bond</keyword>
<evidence type="ECO:0000256" key="3">
    <source>
        <dbReference type="ARBA" id="ARBA00023157"/>
    </source>
</evidence>
<feature type="domain" description="Folate receptor-like" evidence="5">
    <location>
        <begin position="118"/>
        <end position="208"/>
    </location>
</feature>
<dbReference type="GeneTree" id="ENSGT00950000183144"/>
<proteinExistence type="inferred from homology"/>
<name>A0A8C0JVI2_CANLU</name>
<dbReference type="AlphaFoldDB" id="A0A8C0JVI2"/>
<comment type="similarity">
    <text evidence="1">Belongs to the folate receptor family.</text>
</comment>
<organism evidence="6 7">
    <name type="scientific">Canis lupus dingo</name>
    <name type="common">dingo</name>
    <dbReference type="NCBI Taxonomy" id="286419"/>
    <lineage>
        <taxon>Eukaryota</taxon>
        <taxon>Metazoa</taxon>
        <taxon>Chordata</taxon>
        <taxon>Craniata</taxon>
        <taxon>Vertebrata</taxon>
        <taxon>Euteleostomi</taxon>
        <taxon>Mammalia</taxon>
        <taxon>Eutheria</taxon>
        <taxon>Laurasiatheria</taxon>
        <taxon>Carnivora</taxon>
        <taxon>Caniformia</taxon>
        <taxon>Canidae</taxon>
        <taxon>Canis</taxon>
    </lineage>
</organism>
<reference evidence="6" key="2">
    <citation type="submission" date="2025-09" db="UniProtKB">
        <authorList>
            <consortium name="Ensembl"/>
        </authorList>
    </citation>
    <scope>IDENTIFICATION</scope>
</reference>
<sequence length="258" mass="28371">MAVGSGAVKSESPPRSALPGGRRPAAPSAPARSCTRTPPACITSPGTTAARWSPPASATSSRTTVSMSAPPTWGPGSRRYGTAPHPHPAGCHPAWARPWLPPPLAEGSPPSWPPTQVNQSWRKERILHVPLCREDCEQWWQDCRTSYTCKSNWHRGWNWTSGVNKCPARTTCRTFEAYFPTPAALCEGIWDHSYKATNYRRGSGRCIQMWFDPAQGNPNEEVARFYAGARNAGVMPQGIEHLLLSLAPMLYLWLLGRV</sequence>
<dbReference type="InterPro" id="IPR018143">
    <property type="entry name" value="Folate_rcpt-like"/>
</dbReference>